<keyword evidence="13" id="KW-1185">Reference proteome</keyword>
<keyword evidence="2" id="KW-0813">Transport</keyword>
<dbReference type="Pfam" id="PF26545">
    <property type="entry name" value="Mdm34_N"/>
    <property type="match status" value="1"/>
</dbReference>
<dbReference type="OrthoDB" id="26740at2759"/>
<keyword evidence="8 10" id="KW-0472">Membrane</keyword>
<dbReference type="GO" id="GO:0005789">
    <property type="term" value="C:endoplasmic reticulum membrane"/>
    <property type="evidence" value="ECO:0007669"/>
    <property type="project" value="UniProtKB-SubCell"/>
</dbReference>
<evidence type="ECO:0000256" key="10">
    <source>
        <dbReference type="SAM" id="Phobius"/>
    </source>
</evidence>
<feature type="compositionally biased region" description="Basic and acidic residues" evidence="9">
    <location>
        <begin position="127"/>
        <end position="147"/>
    </location>
</feature>
<feature type="compositionally biased region" description="Basic and acidic residues" evidence="9">
    <location>
        <begin position="42"/>
        <end position="54"/>
    </location>
</feature>
<keyword evidence="4" id="KW-0256">Endoplasmic reticulum</keyword>
<feature type="domain" description="SMP-LTD" evidence="11">
    <location>
        <begin position="686"/>
        <end position="951"/>
    </location>
</feature>
<keyword evidence="6" id="KW-0445">Lipid transport</keyword>
<dbReference type="GO" id="GO:0006869">
    <property type="term" value="P:lipid transport"/>
    <property type="evidence" value="ECO:0007669"/>
    <property type="project" value="UniProtKB-KW"/>
</dbReference>
<evidence type="ECO:0000256" key="5">
    <source>
        <dbReference type="ARBA" id="ARBA00022989"/>
    </source>
</evidence>
<proteinExistence type="predicted"/>
<organism evidence="12 13">
    <name type="scientific">Ceutorhynchus assimilis</name>
    <name type="common">cabbage seed weevil</name>
    <dbReference type="NCBI Taxonomy" id="467358"/>
    <lineage>
        <taxon>Eukaryota</taxon>
        <taxon>Metazoa</taxon>
        <taxon>Ecdysozoa</taxon>
        <taxon>Arthropoda</taxon>
        <taxon>Hexapoda</taxon>
        <taxon>Insecta</taxon>
        <taxon>Pterygota</taxon>
        <taxon>Neoptera</taxon>
        <taxon>Endopterygota</taxon>
        <taxon>Coleoptera</taxon>
        <taxon>Polyphaga</taxon>
        <taxon>Cucujiformia</taxon>
        <taxon>Curculionidae</taxon>
        <taxon>Ceutorhynchinae</taxon>
        <taxon>Ceutorhynchus</taxon>
    </lineage>
</organism>
<evidence type="ECO:0000256" key="8">
    <source>
        <dbReference type="ARBA" id="ARBA00023136"/>
    </source>
</evidence>
<evidence type="ECO:0000256" key="7">
    <source>
        <dbReference type="ARBA" id="ARBA00023121"/>
    </source>
</evidence>
<dbReference type="InterPro" id="IPR031468">
    <property type="entry name" value="SMP_LBD"/>
</dbReference>
<gene>
    <name evidence="12" type="ORF">CEUTPL_LOCUS14267</name>
</gene>
<name>A0A9P0DPE2_9CUCU</name>
<evidence type="ECO:0000259" key="11">
    <source>
        <dbReference type="PROSITE" id="PS51847"/>
    </source>
</evidence>
<evidence type="ECO:0000313" key="12">
    <source>
        <dbReference type="EMBL" id="CAH1135926.1"/>
    </source>
</evidence>
<sequence length="959" mass="109061">MSLKKDGKITLGMLKGKPVTTSVPSISIKFHANAEQIEELHFSEEETPNSEEKSFGNLNPISSSSDQDTSPLKLLPKLAKRSTSVDVSSTQNLSSSPPADPWRFFTDIKGKITKSVEEKITEIKARHEVGSPVKKPGETIKEGKTETNIDSSSFSESEDQSESSISKTCGFASTTEGVEMSSDDETSSIDKEKKLHSPSIIRQKFRFLKHHNHKSPTKEGTVDINNLTKIYNINTEKVEQALPEHSEDVESAVDALEETDFRDSPEKIEDGFVKEEIIKKVAEKIDNIEIDQENVVNVRQISGEEVQRSFLTGDKKMSTVFAPKGFVDVRCRTTNRLSDTNVLPYILLSVYIVVYAILNSYVPYLAGLLLGASLALSLGYVYVKLCTTVTFGNTATITKKRANIMEIPAIKEYKPLNKYEGWVNEYPETYDPLTYHIYQTQSVFLRLQGSLLRLSHSKSKVPKRAMWNEHEIKASFSHHRIYNLLGAKISLLPEGLAKIRLWSKKYPICITLSKDQMNFDQNLLKMEMDDDKSSEKSKSPIIKKKSLFRKREYPYLSQRFSKLTEDQDVDLDSDSRASTPSPEITELTPETPIPLLNDQSFEDDMHSLPDDSSECSQNDSSSELKIYLFGRTDREKEDWFRRLAAATHHGEENTETSQIVLEYMRYMTMFNKTSNSDFQEKQAGNDLEEIKQLWFNALVGRVLFDCTRDPNFTKKVQNRIQKKLQTIKLPYFIEEILITELNLGKSPPFIQKSEKPVMDDRGLWVDMEISYEGSIVLTLQTKLNLMKLKNPKTDRPTLEIKSAIYHSDVDDSAESSSDEEGPQEVQIPKEPTHGKKFIKMVDRIAESKFFQAATENRYIKKAMEGVSNTELRLTVELKALSGTLVLNVPPPPNDRIWVGFRPVPELILTACPIVGDRNVTYTMVTSWIEKKMMQEFQKVMVIPNMEDFLVPVMDPKLPE</sequence>
<dbReference type="PROSITE" id="PS51847">
    <property type="entry name" value="SMP"/>
    <property type="match status" value="1"/>
</dbReference>
<feature type="compositionally biased region" description="Polar residues" evidence="9">
    <location>
        <begin position="81"/>
        <end position="97"/>
    </location>
</feature>
<dbReference type="PANTHER" id="PTHR13466:SF0">
    <property type="entry name" value="SMP-LTD DOMAIN-CONTAINING PROTEIN"/>
    <property type="match status" value="1"/>
</dbReference>
<comment type="subcellular location">
    <subcellularLocation>
        <location evidence="1">Endoplasmic reticulum membrane</location>
    </subcellularLocation>
</comment>
<dbReference type="PANTHER" id="PTHR13466">
    <property type="entry name" value="TEX2 PROTEIN-RELATED"/>
    <property type="match status" value="1"/>
</dbReference>
<protein>
    <recommendedName>
        <fullName evidence="11">SMP-LTD domain-containing protein</fullName>
    </recommendedName>
</protein>
<feature type="region of interest" description="Disordered" evidence="9">
    <location>
        <begin position="42"/>
        <end position="104"/>
    </location>
</feature>
<dbReference type="InterPro" id="IPR058825">
    <property type="entry name" value="MDM34_N"/>
</dbReference>
<feature type="transmembrane region" description="Helical" evidence="10">
    <location>
        <begin position="342"/>
        <end position="358"/>
    </location>
</feature>
<accession>A0A9P0DPE2</accession>
<dbReference type="CDD" id="cd21675">
    <property type="entry name" value="SMP_TEX2"/>
    <property type="match status" value="1"/>
</dbReference>
<keyword evidence="3 10" id="KW-0812">Transmembrane</keyword>
<evidence type="ECO:0000256" key="6">
    <source>
        <dbReference type="ARBA" id="ARBA00023055"/>
    </source>
</evidence>
<keyword evidence="7" id="KW-0446">Lipid-binding</keyword>
<evidence type="ECO:0000256" key="4">
    <source>
        <dbReference type="ARBA" id="ARBA00022824"/>
    </source>
</evidence>
<dbReference type="AlphaFoldDB" id="A0A9P0DPE2"/>
<feature type="region of interest" description="Disordered" evidence="9">
    <location>
        <begin position="567"/>
        <end position="619"/>
    </location>
</feature>
<evidence type="ECO:0000256" key="3">
    <source>
        <dbReference type="ARBA" id="ARBA00022692"/>
    </source>
</evidence>
<dbReference type="GO" id="GO:0008289">
    <property type="term" value="F:lipid binding"/>
    <property type="evidence" value="ECO:0007669"/>
    <property type="project" value="UniProtKB-KW"/>
</dbReference>
<reference evidence="12" key="1">
    <citation type="submission" date="2022-01" db="EMBL/GenBank/DDBJ databases">
        <authorList>
            <person name="King R."/>
        </authorList>
    </citation>
    <scope>NUCLEOTIDE SEQUENCE</scope>
</reference>
<keyword evidence="5 10" id="KW-1133">Transmembrane helix</keyword>
<evidence type="ECO:0000256" key="2">
    <source>
        <dbReference type="ARBA" id="ARBA00022448"/>
    </source>
</evidence>
<evidence type="ECO:0000313" key="13">
    <source>
        <dbReference type="Proteomes" id="UP001152799"/>
    </source>
</evidence>
<evidence type="ECO:0000256" key="1">
    <source>
        <dbReference type="ARBA" id="ARBA00004586"/>
    </source>
</evidence>
<dbReference type="Proteomes" id="UP001152799">
    <property type="component" value="Chromosome 9"/>
</dbReference>
<feature type="compositionally biased region" description="Acidic residues" evidence="9">
    <location>
        <begin position="810"/>
        <end position="822"/>
    </location>
</feature>
<feature type="region of interest" description="Disordered" evidence="9">
    <location>
        <begin position="808"/>
        <end position="832"/>
    </location>
</feature>
<dbReference type="EMBL" id="OU892285">
    <property type="protein sequence ID" value="CAH1135926.1"/>
    <property type="molecule type" value="Genomic_DNA"/>
</dbReference>
<feature type="region of interest" description="Disordered" evidence="9">
    <location>
        <begin position="127"/>
        <end position="195"/>
    </location>
</feature>
<evidence type="ECO:0000256" key="9">
    <source>
        <dbReference type="SAM" id="MobiDB-lite"/>
    </source>
</evidence>
<feature type="compositionally biased region" description="Polar residues" evidence="9">
    <location>
        <begin position="56"/>
        <end position="70"/>
    </location>
</feature>